<comment type="caution">
    <text evidence="12">The sequence shown here is derived from an EMBL/GenBank/DDBJ whole genome shotgun (WGS) entry which is preliminary data.</text>
</comment>
<dbReference type="InterPro" id="IPR005989">
    <property type="entry name" value="Suc_symporter_pln"/>
</dbReference>
<feature type="transmembrane region" description="Helical" evidence="11">
    <location>
        <begin position="92"/>
        <end position="113"/>
    </location>
</feature>
<dbReference type="AlphaFoldDB" id="A0AAW2L6V6"/>
<feature type="transmembrane region" description="Helical" evidence="11">
    <location>
        <begin position="216"/>
        <end position="234"/>
    </location>
</feature>
<dbReference type="GO" id="GO:0005773">
    <property type="term" value="C:vacuole"/>
    <property type="evidence" value="ECO:0007669"/>
    <property type="project" value="TreeGrafter"/>
</dbReference>
<dbReference type="GO" id="GO:0005886">
    <property type="term" value="C:plasma membrane"/>
    <property type="evidence" value="ECO:0007669"/>
    <property type="project" value="InterPro"/>
</dbReference>
<dbReference type="PANTHER" id="PTHR19432">
    <property type="entry name" value="SUGAR TRANSPORTER"/>
    <property type="match status" value="1"/>
</dbReference>
<feature type="transmembrane region" description="Helical" evidence="11">
    <location>
        <begin position="54"/>
        <end position="71"/>
    </location>
</feature>
<dbReference type="EMBL" id="JACGWK010000015">
    <property type="protein sequence ID" value="KAL0314212.1"/>
    <property type="molecule type" value="Genomic_DNA"/>
</dbReference>
<proteinExistence type="inferred from homology"/>
<reference evidence="12" key="2">
    <citation type="journal article" date="2024" name="Plant">
        <title>Genomic evolution and insights into agronomic trait innovations of Sesamum species.</title>
        <authorList>
            <person name="Miao H."/>
            <person name="Wang L."/>
            <person name="Qu L."/>
            <person name="Liu H."/>
            <person name="Sun Y."/>
            <person name="Le M."/>
            <person name="Wang Q."/>
            <person name="Wei S."/>
            <person name="Zheng Y."/>
            <person name="Lin W."/>
            <person name="Duan Y."/>
            <person name="Cao H."/>
            <person name="Xiong S."/>
            <person name="Wang X."/>
            <person name="Wei L."/>
            <person name="Li C."/>
            <person name="Ma Q."/>
            <person name="Ju M."/>
            <person name="Zhao R."/>
            <person name="Li G."/>
            <person name="Mu C."/>
            <person name="Tian Q."/>
            <person name="Mei H."/>
            <person name="Zhang T."/>
            <person name="Gao T."/>
            <person name="Zhang H."/>
        </authorList>
    </citation>
    <scope>NUCLEOTIDE SEQUENCE</scope>
    <source>
        <strain evidence="12">G01</strain>
    </source>
</reference>
<evidence type="ECO:0000256" key="2">
    <source>
        <dbReference type="ARBA" id="ARBA00004914"/>
    </source>
</evidence>
<evidence type="ECO:0000256" key="5">
    <source>
        <dbReference type="ARBA" id="ARBA00022597"/>
    </source>
</evidence>
<evidence type="ECO:0000256" key="8">
    <source>
        <dbReference type="ARBA" id="ARBA00022989"/>
    </source>
</evidence>
<dbReference type="SUPFAM" id="SSF103473">
    <property type="entry name" value="MFS general substrate transporter"/>
    <property type="match status" value="1"/>
</dbReference>
<feature type="transmembrane region" description="Helical" evidence="11">
    <location>
        <begin position="327"/>
        <end position="348"/>
    </location>
</feature>
<comment type="pathway">
    <text evidence="2">Glycan biosynthesis; sucrose metabolism.</text>
</comment>
<evidence type="ECO:0000313" key="12">
    <source>
        <dbReference type="EMBL" id="KAL0314212.1"/>
    </source>
</evidence>
<evidence type="ECO:0000256" key="11">
    <source>
        <dbReference type="SAM" id="Phobius"/>
    </source>
</evidence>
<comment type="subcellular location">
    <subcellularLocation>
        <location evidence="1">Membrane</location>
        <topology evidence="1">Multi-pass membrane protein</topology>
    </subcellularLocation>
</comment>
<accession>A0AAW2L6V6</accession>
<organism evidence="12">
    <name type="scientific">Sesamum angustifolium</name>
    <dbReference type="NCBI Taxonomy" id="2727405"/>
    <lineage>
        <taxon>Eukaryota</taxon>
        <taxon>Viridiplantae</taxon>
        <taxon>Streptophyta</taxon>
        <taxon>Embryophyta</taxon>
        <taxon>Tracheophyta</taxon>
        <taxon>Spermatophyta</taxon>
        <taxon>Magnoliopsida</taxon>
        <taxon>eudicotyledons</taxon>
        <taxon>Gunneridae</taxon>
        <taxon>Pentapetalae</taxon>
        <taxon>asterids</taxon>
        <taxon>lamiids</taxon>
        <taxon>Lamiales</taxon>
        <taxon>Pedaliaceae</taxon>
        <taxon>Sesamum</taxon>
    </lineage>
</organism>
<comment type="similarity">
    <text evidence="3">Belongs to the glycoside-pentoside-hexuronide (GPH) cation symporter transporter (TC 2.A.2.4) family.</text>
</comment>
<feature type="transmembrane region" description="Helical" evidence="11">
    <location>
        <begin position="276"/>
        <end position="295"/>
    </location>
</feature>
<evidence type="ECO:0000256" key="1">
    <source>
        <dbReference type="ARBA" id="ARBA00004141"/>
    </source>
</evidence>
<dbReference type="CDD" id="cd17313">
    <property type="entry name" value="MFS_SLC45_SUC"/>
    <property type="match status" value="1"/>
</dbReference>
<dbReference type="Gene3D" id="1.20.1250.20">
    <property type="entry name" value="MFS general substrate transporter like domains"/>
    <property type="match status" value="1"/>
</dbReference>
<keyword evidence="6 11" id="KW-0812">Transmembrane</keyword>
<evidence type="ECO:0000256" key="7">
    <source>
        <dbReference type="ARBA" id="ARBA00022847"/>
    </source>
</evidence>
<feature type="transmembrane region" description="Helical" evidence="11">
    <location>
        <begin position="360"/>
        <end position="379"/>
    </location>
</feature>
<evidence type="ECO:0000256" key="6">
    <source>
        <dbReference type="ARBA" id="ARBA00022692"/>
    </source>
</evidence>
<comment type="similarity">
    <text evidence="10">Belongs to the major facilitator superfamily. Phosphate:H(+) symporter (TC 2.A.1.9) family.</text>
</comment>
<dbReference type="NCBIfam" id="TIGR01301">
    <property type="entry name" value="GPH_sucrose"/>
    <property type="match status" value="1"/>
</dbReference>
<feature type="transmembrane region" description="Helical" evidence="11">
    <location>
        <begin position="164"/>
        <end position="187"/>
    </location>
</feature>
<dbReference type="GO" id="GO:0008506">
    <property type="term" value="F:sucrose:proton symporter activity"/>
    <property type="evidence" value="ECO:0007669"/>
    <property type="project" value="TreeGrafter"/>
</dbReference>
<feature type="transmembrane region" description="Helical" evidence="11">
    <location>
        <begin position="22"/>
        <end position="42"/>
    </location>
</feature>
<evidence type="ECO:0000256" key="9">
    <source>
        <dbReference type="ARBA" id="ARBA00023136"/>
    </source>
</evidence>
<evidence type="ECO:0000256" key="10">
    <source>
        <dbReference type="ARBA" id="ARBA00044504"/>
    </source>
</evidence>
<dbReference type="Pfam" id="PF13347">
    <property type="entry name" value="MFS_2"/>
    <property type="match status" value="1"/>
</dbReference>
<reference evidence="12" key="1">
    <citation type="submission" date="2020-06" db="EMBL/GenBank/DDBJ databases">
        <authorList>
            <person name="Li T."/>
            <person name="Hu X."/>
            <person name="Zhang T."/>
            <person name="Song X."/>
            <person name="Zhang H."/>
            <person name="Dai N."/>
            <person name="Sheng W."/>
            <person name="Hou X."/>
            <person name="Wei L."/>
        </authorList>
    </citation>
    <scope>NUCLEOTIDE SEQUENCE</scope>
    <source>
        <strain evidence="12">G01</strain>
        <tissue evidence="12">Leaf</tissue>
    </source>
</reference>
<sequence>MVYVDTIESQAPPPDVNIIKKLALVASVAAGVQFGWALQLSLLTPYTQLLGLKHRWVSLIWLCGPISGLVVQPIVGHHSDRCTSPFGRRRPFLVSGTVLLSIGVLLIGFAADLGRHLGDSLEPGVKHGAITVFVLGFWFLDISNNMIQSPCRALLADLSCQNDALVTIGNAMFAFFMAVGSILGYAAGSYRDIHQLLPFTSTETCDLNCANIKTCFLIAVLLTTFIVTLVVVFVEEERLDPSCLLYWQENQGAEEKPPSFFMQIVIAAKSTPRPIWILYMVTALNWIGIFPFTLYDTDWVGKEIYGGQAMGTPEQINLYHDGVRAGAFGLMFYVAVMGFISLFLELFIRLLGNVSRLWSVCNFIVAICMGMTVVISNMAENARDANGNALVHPPTEVKASCFALFAVLGIPQAVTYSIPFALASIYSKDGTIGQGLALGLLNLAIVIPQIIVTLISGPLDALFDGSNLPAFIWEVLQQQLEALPLSNCPQLNHTATCKYESLYRTSPDFEDFLVELNASRIETYNRAEQQSVLQK</sequence>
<feature type="transmembrane region" description="Helical" evidence="11">
    <location>
        <begin position="125"/>
        <end position="143"/>
    </location>
</feature>
<keyword evidence="5" id="KW-0762">Sugar transport</keyword>
<keyword evidence="7" id="KW-0769">Symport</keyword>
<dbReference type="PANTHER" id="PTHR19432:SF70">
    <property type="entry name" value="SUCROSE TRANSPORT PROTEIN SUC1-RELATED"/>
    <property type="match status" value="1"/>
</dbReference>
<keyword evidence="9 11" id="KW-0472">Membrane</keyword>
<gene>
    <name evidence="12" type="ORF">Sangu_2265600</name>
</gene>
<evidence type="ECO:0000256" key="4">
    <source>
        <dbReference type="ARBA" id="ARBA00022448"/>
    </source>
</evidence>
<keyword evidence="4" id="KW-0813">Transport</keyword>
<dbReference type="InterPro" id="IPR036259">
    <property type="entry name" value="MFS_trans_sf"/>
</dbReference>
<feature type="transmembrane region" description="Helical" evidence="11">
    <location>
        <begin position="399"/>
        <end position="423"/>
    </location>
</feature>
<evidence type="ECO:0000256" key="3">
    <source>
        <dbReference type="ARBA" id="ARBA00007134"/>
    </source>
</evidence>
<name>A0AAW2L6V6_9LAMI</name>
<feature type="transmembrane region" description="Helical" evidence="11">
    <location>
        <begin position="435"/>
        <end position="455"/>
    </location>
</feature>
<keyword evidence="8 11" id="KW-1133">Transmembrane helix</keyword>
<protein>
    <submittedName>
        <fullName evidence="12">Sucrose transport protein SUC2</fullName>
    </submittedName>
</protein>